<evidence type="ECO:0000256" key="1">
    <source>
        <dbReference type="SAM" id="MobiDB-lite"/>
    </source>
</evidence>
<protein>
    <recommendedName>
        <fullName evidence="4">DUF3606 domain-containing protein</fullName>
    </recommendedName>
</protein>
<dbReference type="AlphaFoldDB" id="A0A0E3Z2T4"/>
<proteinExistence type="predicted"/>
<dbReference type="PATRIC" id="fig|314722.6.peg.3320"/>
<name>A0A0E3Z2T4_9GAMM</name>
<evidence type="ECO:0000313" key="2">
    <source>
        <dbReference type="EMBL" id="AKC87939.1"/>
    </source>
</evidence>
<evidence type="ECO:0008006" key="4">
    <source>
        <dbReference type="Google" id="ProtNLM"/>
    </source>
</evidence>
<keyword evidence="3" id="KW-1185">Reference proteome</keyword>
<evidence type="ECO:0000313" key="3">
    <source>
        <dbReference type="Proteomes" id="UP000033067"/>
    </source>
</evidence>
<dbReference type="OrthoDB" id="9994950at2"/>
<dbReference type="EMBL" id="CP011144">
    <property type="protein sequence ID" value="AKC87939.1"/>
    <property type="molecule type" value="Genomic_DNA"/>
</dbReference>
<feature type="region of interest" description="Disordered" evidence="1">
    <location>
        <begin position="43"/>
        <end position="67"/>
    </location>
</feature>
<accession>A0A0E3Z2T4</accession>
<dbReference type="RefSeq" id="WP_052633554.1">
    <property type="nucleotide sequence ID" value="NZ_CP011144.1"/>
</dbReference>
<gene>
    <name evidence="2" type="ORF">WQ53_15335</name>
</gene>
<dbReference type="Proteomes" id="UP000033067">
    <property type="component" value="Chromosome"/>
</dbReference>
<reference evidence="2 3" key="1">
    <citation type="journal article" date="2015" name="Genome Announc.">
        <title>Complete Genome Sequence of Pseudoxanthomonas suwonensis Strain J1, a Cellulose-Degrading Bacterium Isolated from Leaf- and Wood-Enriched Soil.</title>
        <authorList>
            <person name="Hou L."/>
            <person name="Jiang J."/>
            <person name="Xu Z."/>
            <person name="Zhou Y."/>
            <person name="Leung F.C."/>
        </authorList>
    </citation>
    <scope>NUCLEOTIDE SEQUENCE [LARGE SCALE GENOMIC DNA]</scope>
    <source>
        <strain evidence="2 3">J1</strain>
    </source>
</reference>
<feature type="region of interest" description="Disordered" evidence="1">
    <location>
        <begin position="1"/>
        <end position="22"/>
    </location>
</feature>
<organism evidence="2 3">
    <name type="scientific">Pseudoxanthomonas suwonensis</name>
    <dbReference type="NCBI Taxonomy" id="314722"/>
    <lineage>
        <taxon>Bacteria</taxon>
        <taxon>Pseudomonadati</taxon>
        <taxon>Pseudomonadota</taxon>
        <taxon>Gammaproteobacteria</taxon>
        <taxon>Lysobacterales</taxon>
        <taxon>Lysobacteraceae</taxon>
        <taxon>Pseudoxanthomonas</taxon>
    </lineage>
</organism>
<sequence length="67" mass="7491">MGREKEQEATRPDGEQIEADRQHEVSIWARGFGVSSDDLSGALYDGKGGAQEEVQAEVEAERERDRK</sequence>
<dbReference type="KEGG" id="psuw:WQ53_15335"/>